<dbReference type="SUPFAM" id="SSF53254">
    <property type="entry name" value="Phosphoglycerate mutase-like"/>
    <property type="match status" value="1"/>
</dbReference>
<dbReference type="PANTHER" id="PTHR11567:SF210">
    <property type="entry name" value="ACID PHOSPHATASE 5-RELATED"/>
    <property type="match status" value="1"/>
</dbReference>
<reference evidence="4" key="1">
    <citation type="submission" date="2023-06" db="EMBL/GenBank/DDBJ databases">
        <authorList>
            <person name="Delattre M."/>
        </authorList>
    </citation>
    <scope>NUCLEOTIDE SEQUENCE</scope>
    <source>
        <strain evidence="4">AF72</strain>
    </source>
</reference>
<dbReference type="Proteomes" id="UP001177023">
    <property type="component" value="Unassembled WGS sequence"/>
</dbReference>
<feature type="non-terminal residue" evidence="4">
    <location>
        <position position="373"/>
    </location>
</feature>
<dbReference type="InterPro" id="IPR050645">
    <property type="entry name" value="Histidine_acid_phosphatase"/>
</dbReference>
<evidence type="ECO:0000256" key="3">
    <source>
        <dbReference type="SAM" id="SignalP"/>
    </source>
</evidence>
<dbReference type="InterPro" id="IPR000560">
    <property type="entry name" value="His_Pase_clade-2"/>
</dbReference>
<evidence type="ECO:0000256" key="1">
    <source>
        <dbReference type="ARBA" id="ARBA00000032"/>
    </source>
</evidence>
<sequence length="373" mass="42101">MRSLLGFLGIFGLTFAAPRLLNVQVLFRHGDRTPTATIYSDPYQESFWGLPWGTLTTIGMEQHLTAGYMLKKRYIEDLRFINATYSPYEVKVWSALHDRCLQSAAANFAGFYSDSKYHPSGSGWPKNWTPMPIYTMDPPDYTFEPSQDCPKAKRLIAQRLARQEYLDYEQQHIDIVKEFASKTGEAWTKWWDIISYLGTLTCEKAHDLALPSWVSDSLYNDAKRIRSAILDYSYGMASLNVAQDDQIIRLRTGNFLQHLTKILGSDSATYKYTAYSAHDSTIAAVLYALGPKAKLDILGEGQPEYAATITFETWLLDDGTIVAQILYAKNPDSTLIPVTHLIPGCLSDFCNIQAILGQLRKYTVDDSAKECNS</sequence>
<gene>
    <name evidence="4" type="ORF">MSPICULIGERA_LOCUS18220</name>
</gene>
<dbReference type="Pfam" id="PF00328">
    <property type="entry name" value="His_Phos_2"/>
    <property type="match status" value="1"/>
</dbReference>
<dbReference type="InterPro" id="IPR029033">
    <property type="entry name" value="His_PPase_superfam"/>
</dbReference>
<evidence type="ECO:0000313" key="5">
    <source>
        <dbReference type="Proteomes" id="UP001177023"/>
    </source>
</evidence>
<dbReference type="PANTHER" id="PTHR11567">
    <property type="entry name" value="ACID PHOSPHATASE-RELATED"/>
    <property type="match status" value="1"/>
</dbReference>
<comment type="catalytic activity">
    <reaction evidence="1">
        <text>a phosphate monoester + H2O = an alcohol + phosphate</text>
        <dbReference type="Rhea" id="RHEA:15017"/>
        <dbReference type="ChEBI" id="CHEBI:15377"/>
        <dbReference type="ChEBI" id="CHEBI:30879"/>
        <dbReference type="ChEBI" id="CHEBI:43474"/>
        <dbReference type="ChEBI" id="CHEBI:67140"/>
        <dbReference type="EC" id="3.1.3.2"/>
    </reaction>
</comment>
<comment type="similarity">
    <text evidence="2">Belongs to the histidine acid phosphatase family.</text>
</comment>
<keyword evidence="5" id="KW-1185">Reference proteome</keyword>
<evidence type="ECO:0000313" key="4">
    <source>
        <dbReference type="EMBL" id="CAJ0580017.1"/>
    </source>
</evidence>
<dbReference type="GO" id="GO:0003993">
    <property type="term" value="F:acid phosphatase activity"/>
    <property type="evidence" value="ECO:0007669"/>
    <property type="project" value="UniProtKB-EC"/>
</dbReference>
<comment type="caution">
    <text evidence="4">The sequence shown here is derived from an EMBL/GenBank/DDBJ whole genome shotgun (WGS) entry which is preliminary data.</text>
</comment>
<feature type="signal peptide" evidence="3">
    <location>
        <begin position="1"/>
        <end position="16"/>
    </location>
</feature>
<dbReference type="Gene3D" id="3.40.50.1240">
    <property type="entry name" value="Phosphoglycerate mutase-like"/>
    <property type="match status" value="1"/>
</dbReference>
<dbReference type="PROSITE" id="PS00616">
    <property type="entry name" value="HIS_ACID_PHOSPHAT_1"/>
    <property type="match status" value="1"/>
</dbReference>
<feature type="chain" id="PRO_5041369854" description="Acid phosphatase" evidence="3">
    <location>
        <begin position="17"/>
        <end position="373"/>
    </location>
</feature>
<accession>A0AA36D554</accession>
<organism evidence="4 5">
    <name type="scientific">Mesorhabditis spiculigera</name>
    <dbReference type="NCBI Taxonomy" id="96644"/>
    <lineage>
        <taxon>Eukaryota</taxon>
        <taxon>Metazoa</taxon>
        <taxon>Ecdysozoa</taxon>
        <taxon>Nematoda</taxon>
        <taxon>Chromadorea</taxon>
        <taxon>Rhabditida</taxon>
        <taxon>Rhabditina</taxon>
        <taxon>Rhabditomorpha</taxon>
        <taxon>Rhabditoidea</taxon>
        <taxon>Rhabditidae</taxon>
        <taxon>Mesorhabditinae</taxon>
        <taxon>Mesorhabditis</taxon>
    </lineage>
</organism>
<dbReference type="InterPro" id="IPR033379">
    <property type="entry name" value="Acid_Pase_AS"/>
</dbReference>
<keyword evidence="3" id="KW-0732">Signal</keyword>
<evidence type="ECO:0008006" key="6">
    <source>
        <dbReference type="Google" id="ProtNLM"/>
    </source>
</evidence>
<proteinExistence type="inferred from homology"/>
<name>A0AA36D554_9BILA</name>
<dbReference type="CDD" id="cd07061">
    <property type="entry name" value="HP_HAP_like"/>
    <property type="match status" value="1"/>
</dbReference>
<protein>
    <recommendedName>
        <fullName evidence="6">Acid phosphatase</fullName>
    </recommendedName>
</protein>
<evidence type="ECO:0000256" key="2">
    <source>
        <dbReference type="ARBA" id="ARBA00005375"/>
    </source>
</evidence>
<dbReference type="AlphaFoldDB" id="A0AA36D554"/>
<dbReference type="EMBL" id="CATQJA010002659">
    <property type="protein sequence ID" value="CAJ0580017.1"/>
    <property type="molecule type" value="Genomic_DNA"/>
</dbReference>